<evidence type="ECO:0000313" key="5">
    <source>
        <dbReference type="EMBL" id="SCO60119.1"/>
    </source>
</evidence>
<dbReference type="Proteomes" id="UP000220214">
    <property type="component" value="Chromosome 9"/>
</dbReference>
<dbReference type="EMBL" id="LT608257">
    <property type="protein sequence ID" value="SCO61670.1"/>
    <property type="molecule type" value="Genomic_DNA"/>
</dbReference>
<evidence type="ECO:0000313" key="3">
    <source>
        <dbReference type="EMBL" id="SCM21857.1"/>
    </source>
</evidence>
<protein>
    <submittedName>
        <fullName evidence="2">Uncharacterized protein</fullName>
    </submittedName>
</protein>
<dbReference type="VEuPathDB" id="PlasmoDB:PBANKA_0909400"/>
<evidence type="ECO:0000313" key="8">
    <source>
        <dbReference type="Proteomes" id="UP000219860"/>
    </source>
</evidence>
<dbReference type="EMBL" id="LT608273">
    <property type="protein sequence ID" value="SCO60119.1"/>
    <property type="molecule type" value="Genomic_DNA"/>
</dbReference>
<dbReference type="Proteomes" id="UP000516480">
    <property type="component" value="Chromosome 9"/>
</dbReference>
<dbReference type="AlphaFoldDB" id="A0A0Y9WJ50"/>
<evidence type="ECO:0000313" key="6">
    <source>
        <dbReference type="EMBL" id="SCO61670.1"/>
    </source>
</evidence>
<dbReference type="Proteomes" id="UP000219860">
    <property type="component" value="Chromosome 9"/>
</dbReference>
<dbReference type="Proteomes" id="UP000219974">
    <property type="component" value="Chromosome 9"/>
</dbReference>
<proteinExistence type="predicted"/>
<dbReference type="Proteomes" id="UP000069549">
    <property type="component" value="Chromosome 9"/>
</dbReference>
<dbReference type="OMA" id="NTNWGLY"/>
<organism evidence="2 7">
    <name type="scientific">Plasmodium berghei</name>
    <dbReference type="NCBI Taxonomy" id="5821"/>
    <lineage>
        <taxon>Eukaryota</taxon>
        <taxon>Sar</taxon>
        <taxon>Alveolata</taxon>
        <taxon>Apicomplexa</taxon>
        <taxon>Aconoidasida</taxon>
        <taxon>Haemosporida</taxon>
        <taxon>Plasmodiidae</taxon>
        <taxon>Plasmodium</taxon>
        <taxon>Plasmodium (Vinckeia)</taxon>
    </lineage>
</organism>
<evidence type="ECO:0000313" key="10">
    <source>
        <dbReference type="Proteomes" id="UP000220214"/>
    </source>
</evidence>
<dbReference type="EMBL" id="LT614635">
    <property type="protein sequence ID" value="SCN25100.1"/>
    <property type="molecule type" value="Genomic_DNA"/>
</dbReference>
<evidence type="ECO:0000313" key="9">
    <source>
        <dbReference type="Proteomes" id="UP000219974"/>
    </source>
</evidence>
<gene>
    <name evidence="2" type="ORF">PBK173_000189900</name>
    <name evidence="4" type="ORF">PBNK65E_000181400</name>
    <name evidence="3" type="ORF">PBNK65NY_000180700</name>
    <name evidence="6" type="ORF">PBSP11A_000180400</name>
    <name evidence="5" type="ORF">PBSP11RLL_000180500</name>
</gene>
<evidence type="ECO:0000313" key="11">
    <source>
        <dbReference type="Proteomes" id="UP000516480"/>
    </source>
</evidence>
<reference evidence="2 7" key="1">
    <citation type="submission" date="2016-02" db="EMBL/GenBank/DDBJ databases">
        <authorList>
            <consortium name="Pathogen Informatics"/>
        </authorList>
    </citation>
    <scope>NUCLEOTIDE SEQUENCE [LARGE SCALE GENOMIC DNA]</scope>
    <source>
        <strain evidence="2 7">K173</strain>
        <strain evidence="3 11">NK65 ny</strain>
        <strain evidence="4 10">NK65e</strain>
        <strain evidence="6 8">SP11 Antwerpcl1</strain>
        <strain evidence="5 9">SP11 RLL</strain>
    </source>
</reference>
<evidence type="ECO:0000313" key="2">
    <source>
        <dbReference type="EMBL" id="CXI40910.1"/>
    </source>
</evidence>
<sequence length="594" mass="70649">MNLSISTSHSFEENGDNSENFDFSKNSNSLKKLNENEYHTNNYLNVKPKECFNDYEINEAIKSDKSLEKSLNKNDKLKNNTKVEYNDKACYFFDYMERRNKEFEEMKEESDFYSCNLSEENEYSVKEYKHNLEKKEINTKEIITDDEIEKIDVKKKVETKFENSQKMECTKEYDEETDTKIEHEKKNAQIFKDDYDLPSEYYNIFNNEFKLSKIMKINDENKSETYHKFPECNLRYDENIKKLREENANKLNSKCEKFCDFIKNEGIHPKNGYSMDKRKILHSMSSRTCIPDKENIKTVQKKIRPFYLCNMKTNCSYSNCDSERSVKGESQEKLGNETENEQEIVHIKKDSNSTISNLRRGSLEIFNSEPYSNDLYILETSPQNRNESKNVSYNKKDKINNYRSLKRGIKSSIISNRSYNSAYHNDNKYDIKNSLKEKISNFNERSRKFSLSNQENYIKGKYSSYKNKDLNLLPKRVDIYNKNEYYKNAINLKKNNDNNIIKPTKVIRNQQDFSVGMINGVNKIDRRINTKRIHSICTNGKDEKIKLPIFKVNSIRQKNNFDFDAMLVKDGHVIPRKKNFVKEAFHMYKLYKEK</sequence>
<evidence type="ECO:0000313" key="7">
    <source>
        <dbReference type="Proteomes" id="UP000069549"/>
    </source>
</evidence>
<evidence type="ECO:0000256" key="1">
    <source>
        <dbReference type="SAM" id="MobiDB-lite"/>
    </source>
</evidence>
<feature type="region of interest" description="Disordered" evidence="1">
    <location>
        <begin position="1"/>
        <end position="23"/>
    </location>
</feature>
<dbReference type="EMBL" id="LT160029">
    <property type="protein sequence ID" value="CXI40910.1"/>
    <property type="molecule type" value="Genomic_DNA"/>
</dbReference>
<dbReference type="OrthoDB" id="386526at2759"/>
<dbReference type="EMBL" id="LT608145">
    <property type="protein sequence ID" value="SCM21857.1"/>
    <property type="molecule type" value="Genomic_DNA"/>
</dbReference>
<name>A0A0Y9WJ50_PLABE</name>
<accession>A0A0Y9WJ50</accession>
<evidence type="ECO:0000313" key="4">
    <source>
        <dbReference type="EMBL" id="SCN25100.1"/>
    </source>
</evidence>